<protein>
    <submittedName>
        <fullName evidence="2">Uncharacterized protein</fullName>
    </submittedName>
</protein>
<gene>
    <name evidence="2" type="ORF">Tco_1044820</name>
</gene>
<reference evidence="2" key="1">
    <citation type="journal article" date="2022" name="Int. J. Mol. Sci.">
        <title>Draft Genome of Tanacetum Coccineum: Genomic Comparison of Closely Related Tanacetum-Family Plants.</title>
        <authorList>
            <person name="Yamashiro T."/>
            <person name="Shiraishi A."/>
            <person name="Nakayama K."/>
            <person name="Satake H."/>
        </authorList>
    </citation>
    <scope>NUCLEOTIDE SEQUENCE</scope>
</reference>
<comment type="caution">
    <text evidence="2">The sequence shown here is derived from an EMBL/GenBank/DDBJ whole genome shotgun (WGS) entry which is preliminary data.</text>
</comment>
<feature type="region of interest" description="Disordered" evidence="1">
    <location>
        <begin position="1"/>
        <end position="25"/>
    </location>
</feature>
<reference evidence="2" key="2">
    <citation type="submission" date="2022-01" db="EMBL/GenBank/DDBJ databases">
        <authorList>
            <person name="Yamashiro T."/>
            <person name="Shiraishi A."/>
            <person name="Satake H."/>
            <person name="Nakayama K."/>
        </authorList>
    </citation>
    <scope>NUCLEOTIDE SEQUENCE</scope>
</reference>
<evidence type="ECO:0000313" key="3">
    <source>
        <dbReference type="Proteomes" id="UP001151760"/>
    </source>
</evidence>
<name>A0ABQ5GR07_9ASTR</name>
<sequence length="133" mass="15714">MKRATPERKKNRVRQSANIAIHTDEQPNKGRCKAKKFEAIQYSLGPNEEYIAVRSYEYDIWERNEDNLSIIYQDIFKKKDEGWKGLGECDPDYCFKEKGFYVLTKPCSVSEHQYGVSDLMNTAYWVFKLDTEH</sequence>
<organism evidence="2 3">
    <name type="scientific">Tanacetum coccineum</name>
    <dbReference type="NCBI Taxonomy" id="301880"/>
    <lineage>
        <taxon>Eukaryota</taxon>
        <taxon>Viridiplantae</taxon>
        <taxon>Streptophyta</taxon>
        <taxon>Embryophyta</taxon>
        <taxon>Tracheophyta</taxon>
        <taxon>Spermatophyta</taxon>
        <taxon>Magnoliopsida</taxon>
        <taxon>eudicotyledons</taxon>
        <taxon>Gunneridae</taxon>
        <taxon>Pentapetalae</taxon>
        <taxon>asterids</taxon>
        <taxon>campanulids</taxon>
        <taxon>Asterales</taxon>
        <taxon>Asteraceae</taxon>
        <taxon>Asteroideae</taxon>
        <taxon>Anthemideae</taxon>
        <taxon>Anthemidinae</taxon>
        <taxon>Tanacetum</taxon>
    </lineage>
</organism>
<keyword evidence="3" id="KW-1185">Reference proteome</keyword>
<accession>A0ABQ5GR07</accession>
<dbReference type="Proteomes" id="UP001151760">
    <property type="component" value="Unassembled WGS sequence"/>
</dbReference>
<proteinExistence type="predicted"/>
<evidence type="ECO:0000313" key="2">
    <source>
        <dbReference type="EMBL" id="GJT78095.1"/>
    </source>
</evidence>
<dbReference type="EMBL" id="BQNB010018771">
    <property type="protein sequence ID" value="GJT78095.1"/>
    <property type="molecule type" value="Genomic_DNA"/>
</dbReference>
<evidence type="ECO:0000256" key="1">
    <source>
        <dbReference type="SAM" id="MobiDB-lite"/>
    </source>
</evidence>